<reference evidence="4 5" key="2">
    <citation type="submission" date="2009-02" db="EMBL/GenBank/DDBJ databases">
        <title>Draft genome sequence of Blautia hydrogenotrophica DSM 10507 (Ruminococcus hydrogenotrophicus DSM 10507).</title>
        <authorList>
            <person name="Sudarsanam P."/>
            <person name="Ley R."/>
            <person name="Guruge J."/>
            <person name="Turnbaugh P.J."/>
            <person name="Mahowald M."/>
            <person name="Liep D."/>
            <person name="Gordon J."/>
        </authorList>
    </citation>
    <scope>NUCLEOTIDE SEQUENCE [LARGE SCALE GENOMIC DNA]</scope>
    <source>
        <strain evidence="5">DSM 10507 / JCM 14656 / S5a33</strain>
    </source>
</reference>
<comment type="pathway">
    <text evidence="1">Purine metabolism; ppGpp biosynthesis; ppGpp from GTP: step 1/2.</text>
</comment>
<feature type="coiled-coil region" evidence="2">
    <location>
        <begin position="168"/>
        <end position="233"/>
    </location>
</feature>
<dbReference type="Gene3D" id="3.30.460.10">
    <property type="entry name" value="Beta Polymerase, domain 2"/>
    <property type="match status" value="1"/>
</dbReference>
<proteinExistence type="predicted"/>
<feature type="domain" description="RelA/SpoT" evidence="3">
    <location>
        <begin position="44"/>
        <end position="167"/>
    </location>
</feature>
<evidence type="ECO:0000256" key="1">
    <source>
        <dbReference type="ARBA" id="ARBA00004976"/>
    </source>
</evidence>
<dbReference type="HOGENOM" id="CLU_077095_0_0_9"/>
<dbReference type="PANTHER" id="PTHR47837">
    <property type="entry name" value="GTP PYROPHOSPHOKINASE YJBM"/>
    <property type="match status" value="1"/>
</dbReference>
<evidence type="ECO:0000259" key="3">
    <source>
        <dbReference type="SMART" id="SM00954"/>
    </source>
</evidence>
<dbReference type="AlphaFoldDB" id="C0CIW2"/>
<keyword evidence="5" id="KW-1185">Reference proteome</keyword>
<dbReference type="RefSeq" id="WP_005946237.1">
    <property type="nucleotide sequence ID" value="NZ_CP136423.1"/>
</dbReference>
<protein>
    <recommendedName>
        <fullName evidence="3">RelA/SpoT domain-containing protein</fullName>
    </recommendedName>
</protein>
<dbReference type="InterPro" id="IPR043519">
    <property type="entry name" value="NT_sf"/>
</dbReference>
<accession>C0CIW2</accession>
<comment type="caution">
    <text evidence="4">The sequence shown here is derived from an EMBL/GenBank/DDBJ whole genome shotgun (WGS) entry which is preliminary data.</text>
</comment>
<sequence>MTNEQYYDFIQPYQNANAIMRMKLEVLNHNLYLKSSEPIHHIQERVKEKKSIEEKLERMNYSDSVQNAKDHLLDVAGIRVICYFVDDIHNLVNALKRHVELIVIREKDYITNPKPNGYRSFHMIVGVPVYYLDTMEYFPVEIQFRTMAMDFWASMEHRICYKKQPEHREELAAAFQQYAKVLENIEEQFEAYNETGRLGDVNEPEIPWWQMLAQEAEREMQTTESEYLEIEERRM</sequence>
<dbReference type="Gene3D" id="1.10.287.860">
    <property type="entry name" value="Nucleotidyltransferase"/>
    <property type="match status" value="1"/>
</dbReference>
<dbReference type="EMBL" id="ACBZ01000028">
    <property type="protein sequence ID" value="EEG50300.1"/>
    <property type="molecule type" value="Genomic_DNA"/>
</dbReference>
<dbReference type="UniPathway" id="UPA00908">
    <property type="reaction ID" value="UER00884"/>
</dbReference>
<evidence type="ECO:0000313" key="4">
    <source>
        <dbReference type="EMBL" id="EEG50300.1"/>
    </source>
</evidence>
<dbReference type="eggNOG" id="COG2357">
    <property type="taxonomic scope" value="Bacteria"/>
</dbReference>
<dbReference type="PATRIC" id="fig|476272.21.peg.3782"/>
<dbReference type="InterPro" id="IPR052366">
    <property type="entry name" value="GTP_Pyrophosphokinase"/>
</dbReference>
<dbReference type="GO" id="GO:0015970">
    <property type="term" value="P:guanosine tetraphosphate biosynthetic process"/>
    <property type="evidence" value="ECO:0007669"/>
    <property type="project" value="UniProtKB-UniPathway"/>
</dbReference>
<organism evidence="4 5">
    <name type="scientific">Blautia hydrogenotrophica (strain DSM 10507 / JCM 14656 / S5a33)</name>
    <name type="common">Ruminococcus hydrogenotrophicus</name>
    <dbReference type="NCBI Taxonomy" id="476272"/>
    <lineage>
        <taxon>Bacteria</taxon>
        <taxon>Bacillati</taxon>
        <taxon>Bacillota</taxon>
        <taxon>Clostridia</taxon>
        <taxon>Lachnospirales</taxon>
        <taxon>Lachnospiraceae</taxon>
        <taxon>Blautia</taxon>
    </lineage>
</organism>
<keyword evidence="2" id="KW-0175">Coiled coil</keyword>
<dbReference type="GeneID" id="86821963"/>
<dbReference type="SUPFAM" id="SSF81301">
    <property type="entry name" value="Nucleotidyltransferase"/>
    <property type="match status" value="1"/>
</dbReference>
<reference evidence="4 5" key="1">
    <citation type="submission" date="2009-01" db="EMBL/GenBank/DDBJ databases">
        <authorList>
            <person name="Fulton L."/>
            <person name="Clifton S."/>
            <person name="Fulton B."/>
            <person name="Xu J."/>
            <person name="Minx P."/>
            <person name="Pepin K.H."/>
            <person name="Johnson M."/>
            <person name="Bhonagiri V."/>
            <person name="Nash W.E."/>
            <person name="Mardis E.R."/>
            <person name="Wilson R.K."/>
        </authorList>
    </citation>
    <scope>NUCLEOTIDE SEQUENCE [LARGE SCALE GENOMIC DNA]</scope>
    <source>
        <strain evidence="5">DSM 10507 / JCM 14656 / S5a33</strain>
    </source>
</reference>
<evidence type="ECO:0000256" key="2">
    <source>
        <dbReference type="SAM" id="Coils"/>
    </source>
</evidence>
<gene>
    <name evidence="4" type="ORF">RUMHYD_00779</name>
</gene>
<dbReference type="Proteomes" id="UP000003100">
    <property type="component" value="Unassembled WGS sequence"/>
</dbReference>
<dbReference type="InterPro" id="IPR007685">
    <property type="entry name" value="RelA_SpoT"/>
</dbReference>
<dbReference type="CDD" id="cd05399">
    <property type="entry name" value="NT_Rel-Spo_like"/>
    <property type="match status" value="1"/>
</dbReference>
<evidence type="ECO:0000313" key="5">
    <source>
        <dbReference type="Proteomes" id="UP000003100"/>
    </source>
</evidence>
<dbReference type="Pfam" id="PF04607">
    <property type="entry name" value="RelA_SpoT"/>
    <property type="match status" value="1"/>
</dbReference>
<name>C0CIW2_BLAHS</name>
<dbReference type="SMART" id="SM00954">
    <property type="entry name" value="RelA_SpoT"/>
    <property type="match status" value="1"/>
</dbReference>
<dbReference type="PANTHER" id="PTHR47837:SF2">
    <property type="entry name" value="GTP PYROPHOSPHOKINASE YWAC"/>
    <property type="match status" value="1"/>
</dbReference>